<feature type="transmembrane region" description="Helical" evidence="7">
    <location>
        <begin position="274"/>
        <end position="295"/>
    </location>
</feature>
<evidence type="ECO:0000256" key="2">
    <source>
        <dbReference type="ARBA" id="ARBA00022448"/>
    </source>
</evidence>
<feature type="transmembrane region" description="Helical" evidence="7">
    <location>
        <begin position="227"/>
        <end position="254"/>
    </location>
</feature>
<evidence type="ECO:0000259" key="8">
    <source>
        <dbReference type="PROSITE" id="PS50928"/>
    </source>
</evidence>
<keyword evidence="2 7" id="KW-0813">Transport</keyword>
<protein>
    <submittedName>
        <fullName evidence="9">ABC transporter permease</fullName>
    </submittedName>
</protein>
<dbReference type="EMBL" id="JAVHUY010000027">
    <property type="protein sequence ID" value="MDQ7908018.1"/>
    <property type="molecule type" value="Genomic_DNA"/>
</dbReference>
<keyword evidence="3" id="KW-1003">Cell membrane</keyword>
<sequence>MTRRLLIAVPTLVGVAVVSFLLMRLIPGDPARVLAGPDATAADVELIRRQFGFDKPVLNQFLDYMGRLATGDLGRSARTGDSVLAEILARLPYTVMLAVLATLLAVLVGCTLGVIAAVRREGLADLVLSGLSVFGVSMPVYWVGLLLVILFSVNLGWLPAAGAESWQGYILPTVTLSFFTIGFISRQMRSAMVETMEMDFIRTVRAKGVARWAVVLRHAVRNAALPVVTVIGLQFGQLLGGAVITETIFAWPGIGRLLVESIGARDFTTVQGAILIFAVALILVNLLTDIVYAYIDPRIRYD</sequence>
<dbReference type="SUPFAM" id="SSF161098">
    <property type="entry name" value="MetI-like"/>
    <property type="match status" value="1"/>
</dbReference>
<evidence type="ECO:0000256" key="6">
    <source>
        <dbReference type="ARBA" id="ARBA00023136"/>
    </source>
</evidence>
<keyword evidence="5 7" id="KW-1133">Transmembrane helix</keyword>
<gene>
    <name evidence="9" type="ORF">RB614_26175</name>
</gene>
<feature type="transmembrane region" description="Helical" evidence="7">
    <location>
        <begin position="166"/>
        <end position="184"/>
    </location>
</feature>
<dbReference type="InterPro" id="IPR000515">
    <property type="entry name" value="MetI-like"/>
</dbReference>
<dbReference type="RefSeq" id="WP_308715288.1">
    <property type="nucleotide sequence ID" value="NZ_JAVHUY010000027.1"/>
</dbReference>
<dbReference type="Gene3D" id="1.10.3720.10">
    <property type="entry name" value="MetI-like"/>
    <property type="match status" value="1"/>
</dbReference>
<dbReference type="Pfam" id="PF19300">
    <property type="entry name" value="BPD_transp_1_N"/>
    <property type="match status" value="1"/>
</dbReference>
<dbReference type="PANTHER" id="PTHR43163:SF6">
    <property type="entry name" value="DIPEPTIDE TRANSPORT SYSTEM PERMEASE PROTEIN DPPB-RELATED"/>
    <property type="match status" value="1"/>
</dbReference>
<dbReference type="InterPro" id="IPR045621">
    <property type="entry name" value="BPD_transp_1_N"/>
</dbReference>
<evidence type="ECO:0000256" key="5">
    <source>
        <dbReference type="ARBA" id="ARBA00022989"/>
    </source>
</evidence>
<evidence type="ECO:0000256" key="1">
    <source>
        <dbReference type="ARBA" id="ARBA00004651"/>
    </source>
</evidence>
<keyword evidence="4 7" id="KW-0812">Transmembrane</keyword>
<comment type="subcellular location">
    <subcellularLocation>
        <location evidence="1 7">Cell membrane</location>
        <topology evidence="1 7">Multi-pass membrane protein</topology>
    </subcellularLocation>
</comment>
<accession>A0ABU0ZM11</accession>
<reference evidence="9 10" key="1">
    <citation type="submission" date="2023-08" db="EMBL/GenBank/DDBJ databases">
        <title>Phytohabitans sansha sp. nov., isolated from marine sediment.</title>
        <authorList>
            <person name="Zhao Y."/>
            <person name="Yi K."/>
        </authorList>
    </citation>
    <scope>NUCLEOTIDE SEQUENCE [LARGE SCALE GENOMIC DNA]</scope>
    <source>
        <strain evidence="9 10">ZYX-F-186</strain>
    </source>
</reference>
<comment type="similarity">
    <text evidence="7">Belongs to the binding-protein-dependent transport system permease family.</text>
</comment>
<evidence type="ECO:0000256" key="4">
    <source>
        <dbReference type="ARBA" id="ARBA00022692"/>
    </source>
</evidence>
<keyword evidence="10" id="KW-1185">Reference proteome</keyword>
<evidence type="ECO:0000313" key="9">
    <source>
        <dbReference type="EMBL" id="MDQ7908018.1"/>
    </source>
</evidence>
<feature type="transmembrane region" description="Helical" evidence="7">
    <location>
        <begin position="139"/>
        <end position="160"/>
    </location>
</feature>
<evidence type="ECO:0000313" key="10">
    <source>
        <dbReference type="Proteomes" id="UP001230908"/>
    </source>
</evidence>
<name>A0ABU0ZM11_9ACTN</name>
<dbReference type="PROSITE" id="PS50928">
    <property type="entry name" value="ABC_TM1"/>
    <property type="match status" value="1"/>
</dbReference>
<dbReference type="Pfam" id="PF00528">
    <property type="entry name" value="BPD_transp_1"/>
    <property type="match status" value="1"/>
</dbReference>
<evidence type="ECO:0000256" key="7">
    <source>
        <dbReference type="RuleBase" id="RU363032"/>
    </source>
</evidence>
<organism evidence="9 10">
    <name type="scientific">Phytohabitans maris</name>
    <dbReference type="NCBI Taxonomy" id="3071409"/>
    <lineage>
        <taxon>Bacteria</taxon>
        <taxon>Bacillati</taxon>
        <taxon>Actinomycetota</taxon>
        <taxon>Actinomycetes</taxon>
        <taxon>Micromonosporales</taxon>
        <taxon>Micromonosporaceae</taxon>
    </lineage>
</organism>
<comment type="caution">
    <text evidence="9">The sequence shown here is derived from an EMBL/GenBank/DDBJ whole genome shotgun (WGS) entry which is preliminary data.</text>
</comment>
<feature type="transmembrane region" description="Helical" evidence="7">
    <location>
        <begin position="93"/>
        <end position="118"/>
    </location>
</feature>
<keyword evidence="6 7" id="KW-0472">Membrane</keyword>
<proteinExistence type="inferred from homology"/>
<dbReference type="Proteomes" id="UP001230908">
    <property type="component" value="Unassembled WGS sequence"/>
</dbReference>
<dbReference type="PANTHER" id="PTHR43163">
    <property type="entry name" value="DIPEPTIDE TRANSPORT SYSTEM PERMEASE PROTEIN DPPB-RELATED"/>
    <property type="match status" value="1"/>
</dbReference>
<dbReference type="InterPro" id="IPR035906">
    <property type="entry name" value="MetI-like_sf"/>
</dbReference>
<dbReference type="CDD" id="cd06261">
    <property type="entry name" value="TM_PBP2"/>
    <property type="match status" value="1"/>
</dbReference>
<feature type="domain" description="ABC transmembrane type-1" evidence="8">
    <location>
        <begin position="91"/>
        <end position="292"/>
    </location>
</feature>
<evidence type="ECO:0000256" key="3">
    <source>
        <dbReference type="ARBA" id="ARBA00022475"/>
    </source>
</evidence>